<gene>
    <name evidence="1" type="ORF">METZ01_LOCUS91028</name>
</gene>
<organism evidence="1">
    <name type="scientific">marine metagenome</name>
    <dbReference type="NCBI Taxonomy" id="408172"/>
    <lineage>
        <taxon>unclassified sequences</taxon>
        <taxon>metagenomes</taxon>
        <taxon>ecological metagenomes</taxon>
    </lineage>
</organism>
<dbReference type="SUPFAM" id="SSF53649">
    <property type="entry name" value="Alkaline phosphatase-like"/>
    <property type="match status" value="1"/>
</dbReference>
<evidence type="ECO:0000313" key="1">
    <source>
        <dbReference type="EMBL" id="SVA38174.1"/>
    </source>
</evidence>
<dbReference type="AlphaFoldDB" id="A0A381VDF4"/>
<name>A0A381VDF4_9ZZZZ</name>
<proteinExistence type="predicted"/>
<reference evidence="1" key="1">
    <citation type="submission" date="2018-05" db="EMBL/GenBank/DDBJ databases">
        <authorList>
            <person name="Lanie J.A."/>
            <person name="Ng W.-L."/>
            <person name="Kazmierczak K.M."/>
            <person name="Andrzejewski T.M."/>
            <person name="Davidsen T.M."/>
            <person name="Wayne K.J."/>
            <person name="Tettelin H."/>
            <person name="Glass J.I."/>
            <person name="Rusch D."/>
            <person name="Podicherti R."/>
            <person name="Tsui H.-C.T."/>
            <person name="Winkler M.E."/>
        </authorList>
    </citation>
    <scope>NUCLEOTIDE SEQUENCE</scope>
</reference>
<dbReference type="PROSITE" id="PS51318">
    <property type="entry name" value="TAT"/>
    <property type="match status" value="1"/>
</dbReference>
<dbReference type="EMBL" id="UINC01008484">
    <property type="protein sequence ID" value="SVA38174.1"/>
    <property type="molecule type" value="Genomic_DNA"/>
</dbReference>
<dbReference type="InterPro" id="IPR010869">
    <property type="entry name" value="DUF1501"/>
</dbReference>
<sequence length="447" mass="48489">MLKISAGGKGGGFCDGIARRDFIRIGAMGIGGLTTANLLEAEARAGIGSSHKAIINIFLPGGPPHQDMFDLKLDAPREIRGEFKPISTNVPGLQICEEFPRMARMMDKFTVIRSIVGATGGHDAEQCMTGRAPRNQPPGGWPSIGSILSKLKGPVKPDMPPFVGLSPKTGHIQWSDPGKSGYLGPAHAAFKPSAEGKEDMTLNGITLERLSDRKKLLQSFDQLRRDVDNSGLIEGMDAYNQQAFGMLTSGKLAEALDLGKEDVKLRDRYGRGTAKLTADGAPKLLDHFLLARRLVEVGVRCVSLSFSRWDWHGGNFNRGRQDFPMLDQGLTALVEDLQQRGMDKDVVVVCWGEFGRTPTINKDAGRDHWPRVSCGLLACGGLRHGQVIGATDRLGGEASERPVSFAEVHSTLYHALGIDPNATTVNDLNGRPRYLVENNAQPLHEVI</sequence>
<dbReference type="Pfam" id="PF07394">
    <property type="entry name" value="DUF1501"/>
    <property type="match status" value="1"/>
</dbReference>
<dbReference type="InterPro" id="IPR006311">
    <property type="entry name" value="TAT_signal"/>
</dbReference>
<accession>A0A381VDF4</accession>
<dbReference type="InterPro" id="IPR017850">
    <property type="entry name" value="Alkaline_phosphatase_core_sf"/>
</dbReference>
<dbReference type="PANTHER" id="PTHR43737:SF1">
    <property type="entry name" value="DUF1501 DOMAIN-CONTAINING PROTEIN"/>
    <property type="match status" value="1"/>
</dbReference>
<evidence type="ECO:0008006" key="2">
    <source>
        <dbReference type="Google" id="ProtNLM"/>
    </source>
</evidence>
<dbReference type="PANTHER" id="PTHR43737">
    <property type="entry name" value="BLL7424 PROTEIN"/>
    <property type="match status" value="1"/>
</dbReference>
<protein>
    <recommendedName>
        <fullName evidence="2">DUF1501 domain-containing protein</fullName>
    </recommendedName>
</protein>